<protein>
    <submittedName>
        <fullName evidence="4">NMT1-like family protein</fullName>
    </submittedName>
</protein>
<reference evidence="5" key="1">
    <citation type="submission" date="2016-10" db="EMBL/GenBank/DDBJ databases">
        <authorList>
            <person name="Varghese N."/>
            <person name="Submissions S."/>
        </authorList>
    </citation>
    <scope>NUCLEOTIDE SEQUENCE [LARGE SCALE GENOMIC DNA]</scope>
    <source>
        <strain evidence="5">BS3660</strain>
    </source>
</reference>
<dbReference type="AlphaFoldDB" id="A0A231GPC4"/>
<comment type="similarity">
    <text evidence="2">Belongs to the bacterial solute-binding protein SsuA/TauA family.</text>
</comment>
<evidence type="ECO:0000313" key="4">
    <source>
        <dbReference type="EMBL" id="SEC09246.1"/>
    </source>
</evidence>
<keyword evidence="5" id="KW-1185">Reference proteome</keyword>
<gene>
    <name evidence="4" type="ORF">SAMN04490187_3134</name>
</gene>
<dbReference type="EMBL" id="FNTC01000002">
    <property type="protein sequence ID" value="SEC09246.1"/>
    <property type="molecule type" value="Genomic_DNA"/>
</dbReference>
<evidence type="ECO:0000256" key="3">
    <source>
        <dbReference type="ARBA" id="ARBA00022729"/>
    </source>
</evidence>
<accession>A0A231GPC4</accession>
<evidence type="ECO:0000313" key="5">
    <source>
        <dbReference type="Proteomes" id="UP000198542"/>
    </source>
</evidence>
<name>A0A231GPC4_PSEJE</name>
<organism evidence="4 5">
    <name type="scientific">Pseudomonas jessenii</name>
    <dbReference type="NCBI Taxonomy" id="77298"/>
    <lineage>
        <taxon>Bacteria</taxon>
        <taxon>Pseudomonadati</taxon>
        <taxon>Pseudomonadota</taxon>
        <taxon>Gammaproteobacteria</taxon>
        <taxon>Pseudomonadales</taxon>
        <taxon>Pseudomonadaceae</taxon>
        <taxon>Pseudomonas</taxon>
    </lineage>
</organism>
<dbReference type="RefSeq" id="WP_090454423.1">
    <property type="nucleotide sequence ID" value="NZ_FNTC01000002.1"/>
</dbReference>
<dbReference type="Gene3D" id="3.40.190.10">
    <property type="entry name" value="Periplasmic binding protein-like II"/>
    <property type="match status" value="1"/>
</dbReference>
<keyword evidence="3" id="KW-0732">Signal</keyword>
<dbReference type="PANTHER" id="PTHR30024:SF47">
    <property type="entry name" value="TAURINE-BINDING PERIPLASMIC PROTEIN"/>
    <property type="match status" value="1"/>
</dbReference>
<dbReference type="GO" id="GO:0042597">
    <property type="term" value="C:periplasmic space"/>
    <property type="evidence" value="ECO:0007669"/>
    <property type="project" value="UniProtKB-SubCell"/>
</dbReference>
<evidence type="ECO:0000256" key="2">
    <source>
        <dbReference type="ARBA" id="ARBA00010742"/>
    </source>
</evidence>
<dbReference type="Proteomes" id="UP000198542">
    <property type="component" value="Unassembled WGS sequence"/>
</dbReference>
<dbReference type="SUPFAM" id="SSF53850">
    <property type="entry name" value="Periplasmic binding protein-like II"/>
    <property type="match status" value="1"/>
</dbReference>
<evidence type="ECO:0000256" key="1">
    <source>
        <dbReference type="ARBA" id="ARBA00004418"/>
    </source>
</evidence>
<proteinExistence type="inferred from homology"/>
<dbReference type="Pfam" id="PF13379">
    <property type="entry name" value="NMT1_2"/>
    <property type="match status" value="1"/>
</dbReference>
<dbReference type="PANTHER" id="PTHR30024">
    <property type="entry name" value="ALIPHATIC SULFONATES-BINDING PROTEIN-RELATED"/>
    <property type="match status" value="1"/>
</dbReference>
<comment type="subcellular location">
    <subcellularLocation>
        <location evidence="1">Periplasm</location>
    </subcellularLocation>
</comment>
<sequence>MSNDSLRVMWFVPPAIAVSASWQTPADLRIESSMTQSSDEQYSSLCAGEVDAVVTSIDNVLHWNRRQGPQDFVVIAQIETTTPLQLVGSSALSAPADLRGANILVDAPENGFVIALRALLKEAGLRADDYRLTPVGGVRERFAALVAGEGDATLLGPPFDTMAVQRGLKTIATIQGVFTNFPGQGLVVRKSASQANDALKAWVRILNATLTTMPGDTVKLTEALELLGMPVEAVKAMVNTFPETLTPSREGLELLIGQRALLGLPGADFTYEQIVDGSFLQ</sequence>